<dbReference type="RefSeq" id="XP_001307167.1">
    <property type="nucleotide sequence ID" value="XM_001307166.1"/>
</dbReference>
<evidence type="ECO:0000313" key="7">
    <source>
        <dbReference type="EMBL" id="EAX94237.1"/>
    </source>
</evidence>
<gene>
    <name evidence="7" type="ORF">TVAG_001540</name>
</gene>
<evidence type="ECO:0000259" key="6">
    <source>
        <dbReference type="PROSITE" id="PS50011"/>
    </source>
</evidence>
<feature type="domain" description="Protein kinase" evidence="6">
    <location>
        <begin position="10"/>
        <end position="258"/>
    </location>
</feature>
<dbReference type="SUPFAM" id="SSF56112">
    <property type="entry name" value="Protein kinase-like (PK-like)"/>
    <property type="match status" value="1"/>
</dbReference>
<dbReference type="GO" id="GO:0004683">
    <property type="term" value="F:calcium/calmodulin-dependent protein kinase activity"/>
    <property type="evidence" value="ECO:0000318"/>
    <property type="project" value="GO_Central"/>
</dbReference>
<keyword evidence="4 7" id="KW-0418">Kinase</keyword>
<keyword evidence="2" id="KW-0808">Transferase</keyword>
<keyword evidence="5" id="KW-0067">ATP-binding</keyword>
<dbReference type="GO" id="GO:0005737">
    <property type="term" value="C:cytoplasm"/>
    <property type="evidence" value="ECO:0000318"/>
    <property type="project" value="GO_Central"/>
</dbReference>
<dbReference type="EMBL" id="DS113869">
    <property type="protein sequence ID" value="EAX94237.1"/>
    <property type="molecule type" value="Genomic_DNA"/>
</dbReference>
<dbReference type="SMR" id="A2FLI7"/>
<dbReference type="GO" id="GO:0005516">
    <property type="term" value="F:calmodulin binding"/>
    <property type="evidence" value="ECO:0000318"/>
    <property type="project" value="GO_Central"/>
</dbReference>
<organism evidence="7 8">
    <name type="scientific">Trichomonas vaginalis (strain ATCC PRA-98 / G3)</name>
    <dbReference type="NCBI Taxonomy" id="412133"/>
    <lineage>
        <taxon>Eukaryota</taxon>
        <taxon>Metamonada</taxon>
        <taxon>Parabasalia</taxon>
        <taxon>Trichomonadida</taxon>
        <taxon>Trichomonadidae</taxon>
        <taxon>Trichomonas</taxon>
    </lineage>
</organism>
<dbReference type="OrthoDB" id="5979581at2759"/>
<dbReference type="GO" id="GO:0005524">
    <property type="term" value="F:ATP binding"/>
    <property type="evidence" value="ECO:0007669"/>
    <property type="project" value="UniProtKB-KW"/>
</dbReference>
<dbReference type="InterPro" id="IPR050205">
    <property type="entry name" value="CDPK_Ser/Thr_kinases"/>
</dbReference>
<dbReference type="KEGG" id="tva:4751966"/>
<proteinExistence type="predicted"/>
<dbReference type="Pfam" id="PF00069">
    <property type="entry name" value="Pkinase"/>
    <property type="match status" value="1"/>
</dbReference>
<sequence>MEVSKYLAHFDELQLVSSSDISRHYHAVEKGTDRKVAILIYMKNPRFKGRIFLQPPSIDFPGLATVYDICEDDNFIAIPQEIVGSGNLFNYLLPSPLLSESKVAEIAQCMLKCLAYLHDIGIVVRNINMQNILISDDSNYPFKLKDYILAKLLDTKNLTDICNAETFPSPEFLRKLEYGPPTDIWSLGCIMYVLLCGKFPYFPDVERTMEAFGQIQPDFEKGAWQEISPEARSIVYRMISINPADRPTAKQLLDEPWIQGKCSDIPITSAVQDLKTSIMALRMRRSFGAAQSATSFRYFQKFCEITTQYKTHFY</sequence>
<dbReference type="AlphaFoldDB" id="A2FLI7"/>
<reference evidence="7" key="2">
    <citation type="journal article" date="2007" name="Science">
        <title>Draft genome sequence of the sexually transmitted pathogen Trichomonas vaginalis.</title>
        <authorList>
            <person name="Carlton J.M."/>
            <person name="Hirt R.P."/>
            <person name="Silva J.C."/>
            <person name="Delcher A.L."/>
            <person name="Schatz M."/>
            <person name="Zhao Q."/>
            <person name="Wortman J.R."/>
            <person name="Bidwell S.L."/>
            <person name="Alsmark U.C.M."/>
            <person name="Besteiro S."/>
            <person name="Sicheritz-Ponten T."/>
            <person name="Noel C.J."/>
            <person name="Dacks J.B."/>
            <person name="Foster P.G."/>
            <person name="Simillion C."/>
            <person name="Van de Peer Y."/>
            <person name="Miranda-Saavedra D."/>
            <person name="Barton G.J."/>
            <person name="Westrop G.D."/>
            <person name="Mueller S."/>
            <person name="Dessi D."/>
            <person name="Fiori P.L."/>
            <person name="Ren Q."/>
            <person name="Paulsen I."/>
            <person name="Zhang H."/>
            <person name="Bastida-Corcuera F.D."/>
            <person name="Simoes-Barbosa A."/>
            <person name="Brown M.T."/>
            <person name="Hayes R.D."/>
            <person name="Mukherjee M."/>
            <person name="Okumura C.Y."/>
            <person name="Schneider R."/>
            <person name="Smith A.J."/>
            <person name="Vanacova S."/>
            <person name="Villalvazo M."/>
            <person name="Haas B.J."/>
            <person name="Pertea M."/>
            <person name="Feldblyum T.V."/>
            <person name="Utterback T.R."/>
            <person name="Shu C.L."/>
            <person name="Osoegawa K."/>
            <person name="de Jong P.J."/>
            <person name="Hrdy I."/>
            <person name="Horvathova L."/>
            <person name="Zubacova Z."/>
            <person name="Dolezal P."/>
            <person name="Malik S.B."/>
            <person name="Logsdon J.M. Jr."/>
            <person name="Henze K."/>
            <person name="Gupta A."/>
            <person name="Wang C.C."/>
            <person name="Dunne R.L."/>
            <person name="Upcroft J.A."/>
            <person name="Upcroft P."/>
            <person name="White O."/>
            <person name="Salzberg S.L."/>
            <person name="Tang P."/>
            <person name="Chiu C.-H."/>
            <person name="Lee Y.-S."/>
            <person name="Embley T.M."/>
            <person name="Coombs G.H."/>
            <person name="Mottram J.C."/>
            <person name="Tachezy J."/>
            <person name="Fraser-Liggett C.M."/>
            <person name="Johnson P.J."/>
        </authorList>
    </citation>
    <scope>NUCLEOTIDE SEQUENCE [LARGE SCALE GENOMIC DNA]</scope>
    <source>
        <strain evidence="7">G3</strain>
    </source>
</reference>
<dbReference type="Gene3D" id="1.10.510.10">
    <property type="entry name" value="Transferase(Phosphotransferase) domain 1"/>
    <property type="match status" value="1"/>
</dbReference>
<dbReference type="VEuPathDB" id="TrichDB:TVAGG3_0616660"/>
<dbReference type="InterPro" id="IPR011009">
    <property type="entry name" value="Kinase-like_dom_sf"/>
</dbReference>
<dbReference type="eggNOG" id="KOG0032">
    <property type="taxonomic scope" value="Eukaryota"/>
</dbReference>
<evidence type="ECO:0000256" key="1">
    <source>
        <dbReference type="ARBA" id="ARBA00022527"/>
    </source>
</evidence>
<protein>
    <submittedName>
        <fullName evidence="7">CAMK family protein kinase</fullName>
    </submittedName>
</protein>
<accession>A2FLI7</accession>
<dbReference type="PROSITE" id="PS50011">
    <property type="entry name" value="PROTEIN_KINASE_DOM"/>
    <property type="match status" value="1"/>
</dbReference>
<dbReference type="InterPro" id="IPR000719">
    <property type="entry name" value="Prot_kinase_dom"/>
</dbReference>
<keyword evidence="1" id="KW-0723">Serine/threonine-protein kinase</keyword>
<dbReference type="STRING" id="5722.A2FLI7"/>
<evidence type="ECO:0000256" key="4">
    <source>
        <dbReference type="ARBA" id="ARBA00022777"/>
    </source>
</evidence>
<name>A2FLI7_TRIV3</name>
<dbReference type="FunFam" id="1.10.510.10:FF:002463">
    <property type="entry name" value="CAMK family protein kinase"/>
    <property type="match status" value="1"/>
</dbReference>
<dbReference type="GO" id="GO:0009931">
    <property type="term" value="F:calcium-dependent protein serine/threonine kinase activity"/>
    <property type="evidence" value="ECO:0000318"/>
    <property type="project" value="GO_Central"/>
</dbReference>
<evidence type="ECO:0000256" key="5">
    <source>
        <dbReference type="ARBA" id="ARBA00022840"/>
    </source>
</evidence>
<evidence type="ECO:0000256" key="3">
    <source>
        <dbReference type="ARBA" id="ARBA00022741"/>
    </source>
</evidence>
<evidence type="ECO:0000313" key="8">
    <source>
        <dbReference type="Proteomes" id="UP000001542"/>
    </source>
</evidence>
<dbReference type="GO" id="GO:0035556">
    <property type="term" value="P:intracellular signal transduction"/>
    <property type="evidence" value="ECO:0000318"/>
    <property type="project" value="GO_Central"/>
</dbReference>
<keyword evidence="8" id="KW-1185">Reference proteome</keyword>
<dbReference type="GO" id="GO:0005634">
    <property type="term" value="C:nucleus"/>
    <property type="evidence" value="ECO:0000318"/>
    <property type="project" value="GO_Central"/>
</dbReference>
<keyword evidence="3" id="KW-0547">Nucleotide-binding</keyword>
<dbReference type="PANTHER" id="PTHR24349">
    <property type="entry name" value="SERINE/THREONINE-PROTEIN KINASE"/>
    <property type="match status" value="1"/>
</dbReference>
<dbReference type="Proteomes" id="UP000001542">
    <property type="component" value="Unassembled WGS sequence"/>
</dbReference>
<dbReference type="InParanoid" id="A2FLI7"/>
<evidence type="ECO:0000256" key="2">
    <source>
        <dbReference type="ARBA" id="ARBA00022679"/>
    </source>
</evidence>
<reference evidence="7" key="1">
    <citation type="submission" date="2006-10" db="EMBL/GenBank/DDBJ databases">
        <authorList>
            <person name="Amadeo P."/>
            <person name="Zhao Q."/>
            <person name="Wortman J."/>
            <person name="Fraser-Liggett C."/>
            <person name="Carlton J."/>
        </authorList>
    </citation>
    <scope>NUCLEOTIDE SEQUENCE</scope>
    <source>
        <strain evidence="7">G3</strain>
    </source>
</reference>
<dbReference type="VEuPathDB" id="TrichDB:TVAG_001540"/>